<dbReference type="Pfam" id="PF00069">
    <property type="entry name" value="Pkinase"/>
    <property type="match status" value="1"/>
</dbReference>
<dbReference type="Gene3D" id="1.10.510.10">
    <property type="entry name" value="Transferase(Phosphotransferase) domain 1"/>
    <property type="match status" value="1"/>
</dbReference>
<accession>A0AA86U1M0</accession>
<evidence type="ECO:0000313" key="4">
    <source>
        <dbReference type="Proteomes" id="UP001642409"/>
    </source>
</evidence>
<gene>
    <name evidence="2" type="ORF">HINF_LOCUS15453</name>
    <name evidence="3" type="ORF">HINF_LOCUS3262</name>
</gene>
<dbReference type="EMBL" id="CATOUU010000386">
    <property type="protein sequence ID" value="CAI9927808.1"/>
    <property type="molecule type" value="Genomic_DNA"/>
</dbReference>
<keyword evidence="3" id="KW-0418">Kinase</keyword>
<protein>
    <submittedName>
        <fullName evidence="2">CMGC CDK</fullName>
    </submittedName>
    <submittedName>
        <fullName evidence="3">Kinase</fullName>
    </submittedName>
</protein>
<dbReference type="PROSITE" id="PS50011">
    <property type="entry name" value="PROTEIN_KINASE_DOM"/>
    <property type="match status" value="1"/>
</dbReference>
<dbReference type="PANTHER" id="PTHR44167:SF24">
    <property type="entry name" value="SERINE_THREONINE-PROTEIN KINASE CHK2"/>
    <property type="match status" value="1"/>
</dbReference>
<dbReference type="GO" id="GO:0005524">
    <property type="term" value="F:ATP binding"/>
    <property type="evidence" value="ECO:0007669"/>
    <property type="project" value="InterPro"/>
</dbReference>
<evidence type="ECO:0000313" key="3">
    <source>
        <dbReference type="EMBL" id="CAL5975298.1"/>
    </source>
</evidence>
<feature type="domain" description="Protein kinase" evidence="1">
    <location>
        <begin position="12"/>
        <end position="305"/>
    </location>
</feature>
<organism evidence="2">
    <name type="scientific">Hexamita inflata</name>
    <dbReference type="NCBI Taxonomy" id="28002"/>
    <lineage>
        <taxon>Eukaryota</taxon>
        <taxon>Metamonada</taxon>
        <taxon>Diplomonadida</taxon>
        <taxon>Hexamitidae</taxon>
        <taxon>Hexamitinae</taxon>
        <taxon>Hexamita</taxon>
    </lineage>
</organism>
<dbReference type="EMBL" id="CAXDID020000006">
    <property type="protein sequence ID" value="CAL5975298.1"/>
    <property type="molecule type" value="Genomic_DNA"/>
</dbReference>
<reference evidence="3 4" key="2">
    <citation type="submission" date="2024-07" db="EMBL/GenBank/DDBJ databases">
        <authorList>
            <person name="Akdeniz Z."/>
        </authorList>
    </citation>
    <scope>NUCLEOTIDE SEQUENCE [LARGE SCALE GENOMIC DNA]</scope>
</reference>
<dbReference type="Gene3D" id="3.30.200.20">
    <property type="entry name" value="Phosphorylase Kinase, domain 1"/>
    <property type="match status" value="1"/>
</dbReference>
<dbReference type="InterPro" id="IPR008271">
    <property type="entry name" value="Ser/Thr_kinase_AS"/>
</dbReference>
<keyword evidence="4" id="KW-1185">Reference proteome</keyword>
<dbReference type="InterPro" id="IPR011009">
    <property type="entry name" value="Kinase-like_dom_sf"/>
</dbReference>
<dbReference type="GO" id="GO:0044773">
    <property type="term" value="P:mitotic DNA damage checkpoint signaling"/>
    <property type="evidence" value="ECO:0007669"/>
    <property type="project" value="TreeGrafter"/>
</dbReference>
<dbReference type="AlphaFoldDB" id="A0AA86U1M0"/>
<dbReference type="GO" id="GO:0004674">
    <property type="term" value="F:protein serine/threonine kinase activity"/>
    <property type="evidence" value="ECO:0007669"/>
    <property type="project" value="TreeGrafter"/>
</dbReference>
<dbReference type="InterPro" id="IPR000719">
    <property type="entry name" value="Prot_kinase_dom"/>
</dbReference>
<keyword evidence="3" id="KW-0808">Transferase</keyword>
<dbReference type="SMART" id="SM00220">
    <property type="entry name" value="S_TKc"/>
    <property type="match status" value="1"/>
</dbReference>
<dbReference type="Proteomes" id="UP001642409">
    <property type="component" value="Unassembled WGS sequence"/>
</dbReference>
<dbReference type="SUPFAM" id="SSF56112">
    <property type="entry name" value="Protein kinase-like (PK-like)"/>
    <property type="match status" value="1"/>
</dbReference>
<reference evidence="2" key="1">
    <citation type="submission" date="2023-06" db="EMBL/GenBank/DDBJ databases">
        <authorList>
            <person name="Kurt Z."/>
        </authorList>
    </citation>
    <scope>NUCLEOTIDE SEQUENCE</scope>
</reference>
<evidence type="ECO:0000259" key="1">
    <source>
        <dbReference type="PROSITE" id="PS50011"/>
    </source>
</evidence>
<sequence length="366" mass="40780">MINKEFRRKYSLQQCKKQGQGGQGKILTAVNLESGSTVIVKKIVNDASGIAACAWRERQALSSLSHQNIIKLLDSYCEGNSTLLILEKCEVDLSVLLQAVRISGQFSVGNRHYLLQSIFSALSYIHEQGFVHRDIKLSNVLLMRDSTPKLADFGLSVKNPLGLPLSDAGSKFYKAPELLLNSKIKGREGDLFAAGMLALHLLLNCDDEEVTVYDLIAQEQTDHSAGQIINILSQLLGTPKREELAHINDMYFQTYFSEHVEGKLSQILLQFEASEVEAKIITGLIKWDPMQRMSADECCKLLQNVQTEQIDVAKILNIKKAHEEEKEQIAPPMQVQELNMNDLDAPLAGLDQSTDFCTSLFKSGLL</sequence>
<name>A0AA86U1M0_9EUKA</name>
<dbReference type="PROSITE" id="PS00108">
    <property type="entry name" value="PROTEIN_KINASE_ST"/>
    <property type="match status" value="1"/>
</dbReference>
<proteinExistence type="predicted"/>
<comment type="caution">
    <text evidence="2">The sequence shown here is derived from an EMBL/GenBank/DDBJ whole genome shotgun (WGS) entry which is preliminary data.</text>
</comment>
<evidence type="ECO:0000313" key="2">
    <source>
        <dbReference type="EMBL" id="CAI9927808.1"/>
    </source>
</evidence>
<dbReference type="GO" id="GO:0005634">
    <property type="term" value="C:nucleus"/>
    <property type="evidence" value="ECO:0007669"/>
    <property type="project" value="TreeGrafter"/>
</dbReference>
<dbReference type="PANTHER" id="PTHR44167">
    <property type="entry name" value="OVARIAN-SPECIFIC SERINE/THREONINE-PROTEIN KINASE LOK-RELATED"/>
    <property type="match status" value="1"/>
</dbReference>